<dbReference type="Pfam" id="PF00158">
    <property type="entry name" value="Sigma54_activat"/>
    <property type="match status" value="1"/>
</dbReference>
<feature type="domain" description="Sigma-54 factor interaction" evidence="4">
    <location>
        <begin position="121"/>
        <end position="350"/>
    </location>
</feature>
<name>A0A4R2GV17_9ACTN</name>
<keyword evidence="2" id="KW-0067">ATP-binding</keyword>
<evidence type="ECO:0000259" key="4">
    <source>
        <dbReference type="PROSITE" id="PS50045"/>
    </source>
</evidence>
<dbReference type="Gene3D" id="1.10.8.60">
    <property type="match status" value="1"/>
</dbReference>
<evidence type="ECO:0000256" key="2">
    <source>
        <dbReference type="ARBA" id="ARBA00022840"/>
    </source>
</evidence>
<dbReference type="GO" id="GO:0005524">
    <property type="term" value="F:ATP binding"/>
    <property type="evidence" value="ECO:0007669"/>
    <property type="project" value="UniProtKB-KW"/>
</dbReference>
<dbReference type="SUPFAM" id="SSF52540">
    <property type="entry name" value="P-loop containing nucleoside triphosphate hydrolases"/>
    <property type="match status" value="1"/>
</dbReference>
<dbReference type="RefSeq" id="WP_158441536.1">
    <property type="nucleotide sequence ID" value="NZ_SLWN01000024.1"/>
</dbReference>
<organism evidence="5 6">
    <name type="scientific">Kribbella steppae</name>
    <dbReference type="NCBI Taxonomy" id="2512223"/>
    <lineage>
        <taxon>Bacteria</taxon>
        <taxon>Bacillati</taxon>
        <taxon>Actinomycetota</taxon>
        <taxon>Actinomycetes</taxon>
        <taxon>Propionibacteriales</taxon>
        <taxon>Kribbellaceae</taxon>
        <taxon>Kribbella</taxon>
    </lineage>
</organism>
<proteinExistence type="predicted"/>
<keyword evidence="6" id="KW-1185">Reference proteome</keyword>
<dbReference type="PANTHER" id="PTHR32071">
    <property type="entry name" value="TRANSCRIPTIONAL REGULATORY PROTEIN"/>
    <property type="match status" value="1"/>
</dbReference>
<comment type="caution">
    <text evidence="5">The sequence shown here is derived from an EMBL/GenBank/DDBJ whole genome shotgun (WGS) entry which is preliminary data.</text>
</comment>
<dbReference type="PROSITE" id="PS50045">
    <property type="entry name" value="SIGMA54_INTERACT_4"/>
    <property type="match status" value="1"/>
</dbReference>
<dbReference type="GO" id="GO:0006355">
    <property type="term" value="P:regulation of DNA-templated transcription"/>
    <property type="evidence" value="ECO:0007669"/>
    <property type="project" value="InterPro"/>
</dbReference>
<accession>A0A4R2GV17</accession>
<evidence type="ECO:0000256" key="1">
    <source>
        <dbReference type="ARBA" id="ARBA00022741"/>
    </source>
</evidence>
<reference evidence="5 6" key="1">
    <citation type="journal article" date="2015" name="Stand. Genomic Sci.">
        <title>Genomic Encyclopedia of Bacterial and Archaeal Type Strains, Phase III: the genomes of soil and plant-associated and newly described type strains.</title>
        <authorList>
            <person name="Whitman W.B."/>
            <person name="Woyke T."/>
            <person name="Klenk H.P."/>
            <person name="Zhou Y."/>
            <person name="Lilburn T.G."/>
            <person name="Beck B.J."/>
            <person name="De Vos P."/>
            <person name="Vandamme P."/>
            <person name="Eisen J.A."/>
            <person name="Garrity G."/>
            <person name="Hugenholtz P."/>
            <person name="Kyrpides N.C."/>
        </authorList>
    </citation>
    <scope>NUCLEOTIDE SEQUENCE [LARGE SCALE GENOMIC DNA]</scope>
    <source>
        <strain evidence="5 6">VKM Ac-2572</strain>
    </source>
</reference>
<evidence type="ECO:0000256" key="3">
    <source>
        <dbReference type="SAM" id="MobiDB-lite"/>
    </source>
</evidence>
<dbReference type="InterPro" id="IPR058031">
    <property type="entry name" value="AAA_lid_NorR"/>
</dbReference>
<dbReference type="AlphaFoldDB" id="A0A4R2GV17"/>
<dbReference type="Gene3D" id="3.40.50.300">
    <property type="entry name" value="P-loop containing nucleotide triphosphate hydrolases"/>
    <property type="match status" value="1"/>
</dbReference>
<dbReference type="OrthoDB" id="5496274at2"/>
<feature type="region of interest" description="Disordered" evidence="3">
    <location>
        <begin position="351"/>
        <end position="383"/>
    </location>
</feature>
<evidence type="ECO:0000313" key="6">
    <source>
        <dbReference type="Proteomes" id="UP000294508"/>
    </source>
</evidence>
<keyword evidence="1" id="KW-0547">Nucleotide-binding</keyword>
<gene>
    <name evidence="5" type="ORF">EV652_12417</name>
</gene>
<protein>
    <submittedName>
        <fullName evidence="5">Sigma-54 interacting transcriptional regulator</fullName>
    </submittedName>
</protein>
<dbReference type="Proteomes" id="UP000294508">
    <property type="component" value="Unassembled WGS sequence"/>
</dbReference>
<dbReference type="InterPro" id="IPR027417">
    <property type="entry name" value="P-loop_NTPase"/>
</dbReference>
<sequence length="443" mass="47697">MTWVLNLGVGSRTKAIARAISGAHPDLRLVTSPEPGELTGVVVCSTFSRDLEQTLAMAASSNAHVIVVSEAGHRLEPWSLLACGATDLMIWQDDPRPIQARLERLIEVENVVESPPVADVIRGTSPALRQALRDLVTAAKFGGGPILITGETGTGKELAAKVAHAVSAAGRSGHLVVVDCTTIVPNLSGSELFGHERGAFTGAVSVRTGACAAANGGTLMLDEVGELPLELQPELLRVVQEGMYKRVGADTWQHTSFRLICATNRVLEDDVTAGRFRADFYYRIAAYSVQLPPLRDRPGDLIPLFRSFVSEAQGQAEPAEVTPEVEVALRRREYPGNLRDLRQLAHRVASRHVGPGPVTPGDLPPSDRPLGHDSTTDNHAPTLMDSIRQQLRQGMTLRELRDYVADLAVTAAIEESGGSIRAAAARLGVTDRALQLRRAKRRT</sequence>
<dbReference type="FunFam" id="3.40.50.300:FF:000006">
    <property type="entry name" value="DNA-binding transcriptional regulator NtrC"/>
    <property type="match status" value="1"/>
</dbReference>
<dbReference type="SMART" id="SM00382">
    <property type="entry name" value="AAA"/>
    <property type="match status" value="1"/>
</dbReference>
<dbReference type="InterPro" id="IPR002078">
    <property type="entry name" value="Sigma_54_int"/>
</dbReference>
<dbReference type="Pfam" id="PF25601">
    <property type="entry name" value="AAA_lid_14"/>
    <property type="match status" value="1"/>
</dbReference>
<dbReference type="InterPro" id="IPR003593">
    <property type="entry name" value="AAA+_ATPase"/>
</dbReference>
<dbReference type="EMBL" id="SLWN01000024">
    <property type="protein sequence ID" value="TCO14325.1"/>
    <property type="molecule type" value="Genomic_DNA"/>
</dbReference>
<evidence type="ECO:0000313" key="5">
    <source>
        <dbReference type="EMBL" id="TCO14325.1"/>
    </source>
</evidence>
<dbReference type="CDD" id="cd00009">
    <property type="entry name" value="AAA"/>
    <property type="match status" value="1"/>
</dbReference>